<evidence type="ECO:0000256" key="6">
    <source>
        <dbReference type="ARBA" id="ARBA00038266"/>
    </source>
</evidence>
<dbReference type="AlphaFoldDB" id="A0A1Y2HEQ2"/>
<evidence type="ECO:0000259" key="8">
    <source>
        <dbReference type="Pfam" id="PF10433"/>
    </source>
</evidence>
<accession>A0A1Y2HEQ2</accession>
<dbReference type="Pfam" id="PF23726">
    <property type="entry name" value="Beta-prop_RSE1_2nd"/>
    <property type="match status" value="1"/>
</dbReference>
<dbReference type="Gene3D" id="2.130.10.10">
    <property type="entry name" value="YVTN repeat-like/Quinoprotein amine dehydrogenase"/>
    <property type="match status" value="3"/>
</dbReference>
<evidence type="ECO:0000256" key="3">
    <source>
        <dbReference type="ARBA" id="ARBA00022728"/>
    </source>
</evidence>
<evidence type="ECO:0000256" key="5">
    <source>
        <dbReference type="ARBA" id="ARBA00023242"/>
    </source>
</evidence>
<dbReference type="InterPro" id="IPR018846">
    <property type="entry name" value="Beta-prop_RSE1/DDB1/CPSF1_1st"/>
</dbReference>
<name>A0A1Y2HEQ2_9FUNG</name>
<dbReference type="FunFam" id="2.130.10.10:FF:000031">
    <property type="entry name" value="Splicing factor 3b subunit 3"/>
    <property type="match status" value="1"/>
</dbReference>
<feature type="domain" description="RSE1/DDB1/CPSF1 C-terminal" evidence="7">
    <location>
        <begin position="875"/>
        <end position="1202"/>
    </location>
</feature>
<keyword evidence="2" id="KW-0507">mRNA processing</keyword>
<dbReference type="GO" id="GO:0005681">
    <property type="term" value="C:spliceosomal complex"/>
    <property type="evidence" value="ECO:0007669"/>
    <property type="project" value="UniProtKB-KW"/>
</dbReference>
<evidence type="ECO:0000259" key="9">
    <source>
        <dbReference type="Pfam" id="PF23726"/>
    </source>
</evidence>
<dbReference type="InterPro" id="IPR015943">
    <property type="entry name" value="WD40/YVTN_repeat-like_dom_sf"/>
</dbReference>
<dbReference type="InterPro" id="IPR050358">
    <property type="entry name" value="RSE1/DDB1/CFT1"/>
</dbReference>
<dbReference type="Proteomes" id="UP000193411">
    <property type="component" value="Unassembled WGS sequence"/>
</dbReference>
<keyword evidence="3" id="KW-0747">Spliceosome</keyword>
<dbReference type="GO" id="GO:0006397">
    <property type="term" value="P:mRNA processing"/>
    <property type="evidence" value="ECO:0007669"/>
    <property type="project" value="UniProtKB-KW"/>
</dbReference>
<evidence type="ECO:0000313" key="11">
    <source>
        <dbReference type="Proteomes" id="UP000193411"/>
    </source>
</evidence>
<keyword evidence="4" id="KW-0508">mRNA splicing</keyword>
<keyword evidence="5" id="KW-0539">Nucleus</keyword>
<dbReference type="Pfam" id="PF03178">
    <property type="entry name" value="CPSF_A"/>
    <property type="match status" value="1"/>
</dbReference>
<evidence type="ECO:0000256" key="4">
    <source>
        <dbReference type="ARBA" id="ARBA00023187"/>
    </source>
</evidence>
<feature type="domain" description="RSE1/DDB1/CPSF1 first beta-propeller" evidence="8">
    <location>
        <begin position="13"/>
        <end position="377"/>
    </location>
</feature>
<reference evidence="10 11" key="1">
    <citation type="submission" date="2016-07" db="EMBL/GenBank/DDBJ databases">
        <title>Pervasive Adenine N6-methylation of Active Genes in Fungi.</title>
        <authorList>
            <consortium name="DOE Joint Genome Institute"/>
            <person name="Mondo S.J."/>
            <person name="Dannebaum R.O."/>
            <person name="Kuo R.C."/>
            <person name="Labutti K."/>
            <person name="Haridas S."/>
            <person name="Kuo A."/>
            <person name="Salamov A."/>
            <person name="Ahrendt S.R."/>
            <person name="Lipzen A."/>
            <person name="Sullivan W."/>
            <person name="Andreopoulos W.B."/>
            <person name="Clum A."/>
            <person name="Lindquist E."/>
            <person name="Daum C."/>
            <person name="Ramamoorthy G.K."/>
            <person name="Gryganskyi A."/>
            <person name="Culley D."/>
            <person name="Magnuson J.K."/>
            <person name="James T.Y."/>
            <person name="O'Malley M.A."/>
            <person name="Stajich J.E."/>
            <person name="Spatafora J.W."/>
            <person name="Visel A."/>
            <person name="Grigoriev I.V."/>
        </authorList>
    </citation>
    <scope>NUCLEOTIDE SEQUENCE [LARGE SCALE GENOMIC DNA]</scope>
    <source>
        <strain evidence="10 11">PL171</strain>
    </source>
</reference>
<protein>
    <submittedName>
        <fullName evidence="10">CPSF A subunit region-domain-containing protein</fullName>
    </submittedName>
</protein>
<dbReference type="InterPro" id="IPR004871">
    <property type="entry name" value="RSE1/DDB1/CPSF1_C"/>
</dbReference>
<feature type="non-terminal residue" evidence="10">
    <location>
        <position position="1233"/>
    </location>
</feature>
<evidence type="ECO:0000259" key="7">
    <source>
        <dbReference type="Pfam" id="PF03178"/>
    </source>
</evidence>
<dbReference type="EMBL" id="MCFL01000039">
    <property type="protein sequence ID" value="ORZ33067.1"/>
    <property type="molecule type" value="Genomic_DNA"/>
</dbReference>
<evidence type="ECO:0000256" key="1">
    <source>
        <dbReference type="ARBA" id="ARBA00004123"/>
    </source>
</evidence>
<dbReference type="PANTHER" id="PTHR10644">
    <property type="entry name" value="DNA REPAIR/RNA PROCESSING CPSF FAMILY"/>
    <property type="match status" value="1"/>
</dbReference>
<dbReference type="Pfam" id="PF10433">
    <property type="entry name" value="Beta-prop_RSE1_1st"/>
    <property type="match status" value="1"/>
</dbReference>
<organism evidence="10 11">
    <name type="scientific">Catenaria anguillulae PL171</name>
    <dbReference type="NCBI Taxonomy" id="765915"/>
    <lineage>
        <taxon>Eukaryota</taxon>
        <taxon>Fungi</taxon>
        <taxon>Fungi incertae sedis</taxon>
        <taxon>Blastocladiomycota</taxon>
        <taxon>Blastocladiomycetes</taxon>
        <taxon>Blastocladiales</taxon>
        <taxon>Catenariaceae</taxon>
        <taxon>Catenaria</taxon>
    </lineage>
</organism>
<dbReference type="GO" id="GO:0003676">
    <property type="term" value="F:nucleic acid binding"/>
    <property type="evidence" value="ECO:0007669"/>
    <property type="project" value="InterPro"/>
</dbReference>
<feature type="domain" description="RSE1/DDB1/CPSF1 second beta-propeller" evidence="9">
    <location>
        <begin position="460"/>
        <end position="785"/>
    </location>
</feature>
<evidence type="ECO:0000313" key="10">
    <source>
        <dbReference type="EMBL" id="ORZ33067.1"/>
    </source>
</evidence>
<dbReference type="GO" id="GO:0008380">
    <property type="term" value="P:RNA splicing"/>
    <property type="evidence" value="ECO:0007669"/>
    <property type="project" value="UniProtKB-KW"/>
</dbReference>
<sequence length="1233" mass="134172">MHLYNLTLQPSSSILHAIAGNFSGAPKSQDIVLAKPNSLVVARLVVSPDDVARLVPLIEQPVFANIRSMTAFRVTGGHKDYILLGTDSGAITILEYKPEEHRLVKVHCEVFGKSGVRRIVPGEYLAVDPKGRAVMIGALEKQKFVYVLNRDSATRLTISSPLEAHKSHTLTLALTGIDVDFDNPIFAALEVDYSEIDQAAMAGDPSVAYADKHLTFYELDLGLNHVVRKSSDPIDASAHHLIPIPGGADGPSGVLVCAENVLAWRHMEPGVPEIRCPLPRRANPIENVTRGLMVVASVVHRLKNRFFVLVQSDEGDLYRVTMVVDPKTAQVADLRIKYFDTVPVASSLVILRAGYLVVVSEFGQQLLYRIEDLGDADEDTQEFSAAEIEAQGGNPDDFVYFTPRDFVNLAAVGEAEGLNPIMSSIVANLSGEEAPQIYALCGRGAASTLRTLRPGIELSDLAVTQLPGTPTGIWTTKARVADAFDAYIVTSFADATVVMAVGESIEEITDSGLAADVQTLHVACMGIDDLVQVHRGGIRHIKGASAARGAAAAGRVYEWRAPPGAHVTHAVANTRQVLVSLASNELVYFELDLATGLLNEFPTRPEMASPVTCLDLGHVPPGRVRNRYAAVGCADSTVRVLALDPDECLDPMSMQALNSVPEALCTVEMPDPTKPNDQDAIITYLHIGLQNGVLIRSTIDPASGELSDARLRFLGPRSPKLVRTTVNTLGAMLALSTRTWLSYTHQGRAHMSPMQYSVPLDYAAGFANEMYPEACVAVSGNTLRVVLPDKLGQPLTAGTPVELGYTPRCAPVLHPASLHMVVAEADPNTYAPQELAQRLEDRALEVEDAGVAQYRETFPEQRYGLIKAAKGKWAGALRVVNPVDGTVSNIVPLDPDESPVSMCLVQFASSQGQQDPSAVYHLVVGTVTGLEYPNKVREAALRTYRFADGATRLELVHVTHLAAEDGLPRAIAAFHGQVAVGVGNMLRLYDLGKKRLLKKAENRQVPTQITWIGVQGARMWIADQQESMHVALYRPMDNRIVVFADDTIPRWVTAVALVDYDTAVVGDKFGNLSVLRLPGELSREIDEDPTGNRVMYERQALQGAAHKLEHVCEYFVGDMITSITKTTLVTGGKEVLVYSTLGGMIGCLVPLTNKDDVEFFTALENQLRTEVATVVGRDHLRFRGMFKPVRHVIDGDLCEQFLSLAPERKQDIGTEMDRSVQDLTKRIEDLRAR</sequence>
<comment type="subcellular location">
    <subcellularLocation>
        <location evidence="1">Nucleus</location>
    </subcellularLocation>
</comment>
<dbReference type="Gene3D" id="1.10.150.910">
    <property type="match status" value="1"/>
</dbReference>
<comment type="similarity">
    <text evidence="6">Belongs to the RSE1 family.</text>
</comment>
<keyword evidence="11" id="KW-1185">Reference proteome</keyword>
<gene>
    <name evidence="10" type="ORF">BCR44DRAFT_1439037</name>
</gene>
<dbReference type="STRING" id="765915.A0A1Y2HEQ2"/>
<proteinExistence type="inferred from homology"/>
<comment type="caution">
    <text evidence="10">The sequence shown here is derived from an EMBL/GenBank/DDBJ whole genome shotgun (WGS) entry which is preliminary data.</text>
</comment>
<dbReference type="FunFam" id="2.130.10.10:FF:001143">
    <property type="entry name" value="Pre-mRNA-splicing factor rse-1, putative"/>
    <property type="match status" value="1"/>
</dbReference>
<evidence type="ECO:0000256" key="2">
    <source>
        <dbReference type="ARBA" id="ARBA00022664"/>
    </source>
</evidence>
<dbReference type="OrthoDB" id="436637at2759"/>
<dbReference type="InterPro" id="IPR058543">
    <property type="entry name" value="Beta-prop_RSE1/DDB1/CPSF1_2nd"/>
</dbReference>